<evidence type="ECO:0000256" key="1">
    <source>
        <dbReference type="PROSITE-ProRule" id="PRU00325"/>
    </source>
</evidence>
<dbReference type="AlphaFoldDB" id="A0AAV8WTN4"/>
<protein>
    <recommendedName>
        <fullName evidence="3">SWIM-type domain-containing protein</fullName>
    </recommendedName>
</protein>
<evidence type="ECO:0000313" key="4">
    <source>
        <dbReference type="EMBL" id="KAJ8929993.1"/>
    </source>
</evidence>
<dbReference type="PANTHER" id="PTHR35385">
    <property type="entry name" value="PROTEIN B, PUTATIVE-RELATED-RELATED"/>
    <property type="match status" value="1"/>
</dbReference>
<evidence type="ECO:0000259" key="3">
    <source>
        <dbReference type="PROSITE" id="PS50966"/>
    </source>
</evidence>
<feature type="region of interest" description="Disordered" evidence="2">
    <location>
        <begin position="467"/>
        <end position="492"/>
    </location>
</feature>
<keyword evidence="1" id="KW-0863">Zinc-finger</keyword>
<keyword evidence="1" id="KW-0479">Metal-binding</keyword>
<dbReference type="EMBL" id="JANEYF010004823">
    <property type="protein sequence ID" value="KAJ8929993.1"/>
    <property type="molecule type" value="Genomic_DNA"/>
</dbReference>
<dbReference type="PANTHER" id="PTHR35385:SF2">
    <property type="entry name" value="PROTEIN B, PUTATIVE-RELATED"/>
    <property type="match status" value="1"/>
</dbReference>
<accession>A0AAV8WTN4</accession>
<feature type="domain" description="SWIM-type" evidence="3">
    <location>
        <begin position="283"/>
        <end position="314"/>
    </location>
</feature>
<name>A0AAV8WTN4_9CUCU</name>
<dbReference type="PROSITE" id="PS50966">
    <property type="entry name" value="ZF_SWIM"/>
    <property type="match status" value="1"/>
</dbReference>
<evidence type="ECO:0000313" key="5">
    <source>
        <dbReference type="Proteomes" id="UP001162156"/>
    </source>
</evidence>
<dbReference type="GO" id="GO:0008270">
    <property type="term" value="F:zinc ion binding"/>
    <property type="evidence" value="ECO:0007669"/>
    <property type="project" value="UniProtKB-KW"/>
</dbReference>
<organism evidence="4 5">
    <name type="scientific">Rhamnusium bicolor</name>
    <dbReference type="NCBI Taxonomy" id="1586634"/>
    <lineage>
        <taxon>Eukaryota</taxon>
        <taxon>Metazoa</taxon>
        <taxon>Ecdysozoa</taxon>
        <taxon>Arthropoda</taxon>
        <taxon>Hexapoda</taxon>
        <taxon>Insecta</taxon>
        <taxon>Pterygota</taxon>
        <taxon>Neoptera</taxon>
        <taxon>Endopterygota</taxon>
        <taxon>Coleoptera</taxon>
        <taxon>Polyphaga</taxon>
        <taxon>Cucujiformia</taxon>
        <taxon>Chrysomeloidea</taxon>
        <taxon>Cerambycidae</taxon>
        <taxon>Lepturinae</taxon>
        <taxon>Rhagiini</taxon>
        <taxon>Rhamnusium</taxon>
    </lineage>
</organism>
<sequence length="515" mass="58075">MTKLKSKQEEYAKLGIIVRIEEQPFAIVIVTPVMKRAHRLKTAGDIVFVDSTASCDAEHNSLTFMLTVTVAGAVPLAIIITKAQGLEDYMSVIQLVRNVLGDNAFGGQGEPKLFMTGDSDAERGALQQLWDKSHAVSKEDQPLLYKSLKNILIASSLPAAEDAFKKAMGDELAKKYPQWISYISNYWERRECWCLCYRDATTHGNQTNNFSEVSVRLYKDIVLRRFMEQYYIRRLRDFSHGRCDKKRLFLKTLNKGKYLSKEVIKKTGNFTFKVPSEQNIGVYDVDIEMGYCSCEIGRLGSLCKHQAGVYFFFLDMNESTTDDRYNMAILALGDNAQKREFYAPIAIRNTDNSNSNENDSAPDVLQIQTATTSETVSSNINPLMEVVNGKNDEADTLFQKLIDTIKTKHQTYGSSPTIINRCVKRLQNVKHRGAWDTYLSSFGTDINIRKRSGAAICVQPTALARRKARVTKGSRRLPSGRPPSCETQRTCKRKRNLASNVRKNLPNAKSHGSAH</sequence>
<keyword evidence="5" id="KW-1185">Reference proteome</keyword>
<keyword evidence="1" id="KW-0862">Zinc</keyword>
<gene>
    <name evidence="4" type="ORF">NQ314_017264</name>
</gene>
<evidence type="ECO:0000256" key="2">
    <source>
        <dbReference type="SAM" id="MobiDB-lite"/>
    </source>
</evidence>
<proteinExistence type="predicted"/>
<dbReference type="Proteomes" id="UP001162156">
    <property type="component" value="Unassembled WGS sequence"/>
</dbReference>
<dbReference type="InterPro" id="IPR007527">
    <property type="entry name" value="Znf_SWIM"/>
</dbReference>
<comment type="caution">
    <text evidence="4">The sequence shown here is derived from an EMBL/GenBank/DDBJ whole genome shotgun (WGS) entry which is preliminary data.</text>
</comment>
<reference evidence="4" key="1">
    <citation type="journal article" date="2023" name="Insect Mol. Biol.">
        <title>Genome sequencing provides insights into the evolution of gene families encoding plant cell wall-degrading enzymes in longhorned beetles.</title>
        <authorList>
            <person name="Shin N.R."/>
            <person name="Okamura Y."/>
            <person name="Kirsch R."/>
            <person name="Pauchet Y."/>
        </authorList>
    </citation>
    <scope>NUCLEOTIDE SEQUENCE</scope>
    <source>
        <strain evidence="4">RBIC_L_NR</strain>
    </source>
</reference>